<dbReference type="PANTHER" id="PTHR35687">
    <property type="entry name" value="OS07G0516700 PROTEIN"/>
    <property type="match status" value="1"/>
</dbReference>
<accession>A0A5N5N0C6</accession>
<dbReference type="EMBL" id="VDCV01000004">
    <property type="protein sequence ID" value="KAB5560428.1"/>
    <property type="molecule type" value="Genomic_DNA"/>
</dbReference>
<reference evidence="2" key="1">
    <citation type="journal article" date="2019" name="Gigascience">
        <title>De novo genome assembly of the endangered Acer yangbiense, a plant species with extremely small populations endemic to Yunnan Province, China.</title>
        <authorList>
            <person name="Yang J."/>
            <person name="Wariss H.M."/>
            <person name="Tao L."/>
            <person name="Zhang R."/>
            <person name="Yun Q."/>
            <person name="Hollingsworth P."/>
            <person name="Dao Z."/>
            <person name="Luo G."/>
            <person name="Guo H."/>
            <person name="Ma Y."/>
            <person name="Sun W."/>
        </authorList>
    </citation>
    <scope>NUCLEOTIDE SEQUENCE [LARGE SCALE GENOMIC DNA]</scope>
    <source>
        <strain evidence="2">cv. br00</strain>
    </source>
</reference>
<sequence>MSALVRRRSSYGYSKLDKEDPEEVMHRRAQFLIYKALQQADSPRRRPSFLRIRLRRLKIKIGKKLKKLRKGMLVSISAARVRVYEQVTSQWKSLFGNEEAIASLPPMMMALNASN</sequence>
<protein>
    <submittedName>
        <fullName evidence="1">Uncharacterized protein</fullName>
    </submittedName>
</protein>
<keyword evidence="2" id="KW-1185">Reference proteome</keyword>
<name>A0A5N5N0C6_9ROSI</name>
<proteinExistence type="predicted"/>
<comment type="caution">
    <text evidence="1">The sequence shown here is derived from an EMBL/GenBank/DDBJ whole genome shotgun (WGS) entry which is preliminary data.</text>
</comment>
<organism evidence="1 2">
    <name type="scientific">Salix brachista</name>
    <dbReference type="NCBI Taxonomy" id="2182728"/>
    <lineage>
        <taxon>Eukaryota</taxon>
        <taxon>Viridiplantae</taxon>
        <taxon>Streptophyta</taxon>
        <taxon>Embryophyta</taxon>
        <taxon>Tracheophyta</taxon>
        <taxon>Spermatophyta</taxon>
        <taxon>Magnoliopsida</taxon>
        <taxon>eudicotyledons</taxon>
        <taxon>Gunneridae</taxon>
        <taxon>Pentapetalae</taxon>
        <taxon>rosids</taxon>
        <taxon>fabids</taxon>
        <taxon>Malpighiales</taxon>
        <taxon>Salicaceae</taxon>
        <taxon>Saliceae</taxon>
        <taxon>Salix</taxon>
    </lineage>
</organism>
<dbReference type="AlphaFoldDB" id="A0A5N5N0C6"/>
<gene>
    <name evidence="1" type="ORF">DKX38_005385</name>
</gene>
<evidence type="ECO:0000313" key="1">
    <source>
        <dbReference type="EMBL" id="KAB5560428.1"/>
    </source>
</evidence>
<dbReference type="Proteomes" id="UP000326939">
    <property type="component" value="Chromosome 4"/>
</dbReference>
<evidence type="ECO:0000313" key="2">
    <source>
        <dbReference type="Proteomes" id="UP000326939"/>
    </source>
</evidence>
<dbReference type="PANTHER" id="PTHR35687:SF1">
    <property type="entry name" value="OS07G0516700 PROTEIN"/>
    <property type="match status" value="1"/>
</dbReference>